<dbReference type="InterPro" id="IPR050955">
    <property type="entry name" value="Plant_Biomass_Hydrol_Est"/>
</dbReference>
<evidence type="ECO:0000313" key="5">
    <source>
        <dbReference type="Proteomes" id="UP000712157"/>
    </source>
</evidence>
<gene>
    <name evidence="4" type="ORF">KTH89_14315</name>
</gene>
<dbReference type="PANTHER" id="PTHR43037:SF1">
    <property type="entry name" value="BLL1128 PROTEIN"/>
    <property type="match status" value="1"/>
</dbReference>
<evidence type="ECO:0000256" key="1">
    <source>
        <dbReference type="ARBA" id="ARBA00022729"/>
    </source>
</evidence>
<sequence>MKKKVRIILNVMAVILFVLIVGLAAAFYIIAGKGGYYALFTSKDRTDIMEAFRYTDDNGTVLPYRLYRPAESGENYPLVLFLHGSGEKGSDNEKQVQVNSVTDTLLNEKNRKEYPCYVAAPQCPEGEKWSVKLEEPGSFSENTEEPLLDAVMGLVTELESEYPIDPDQIYIVGISMGGHAVWNLLSRENDTFAAAVSVCGCGDPMQAEKVKDIPLWLFHGAKDSTVPVHYSRDMAEALKKVGAENIRYTEYPGEKHQSWELAYREKDLFPWLFAQRKK</sequence>
<dbReference type="AlphaFoldDB" id="A0A949NBL5"/>
<keyword evidence="5" id="KW-1185">Reference proteome</keyword>
<name>A0A949NBL5_9FIRM</name>
<evidence type="ECO:0000259" key="3">
    <source>
        <dbReference type="Pfam" id="PF02230"/>
    </source>
</evidence>
<feature type="domain" description="Phospholipase/carboxylesterase/thioesterase" evidence="3">
    <location>
        <begin position="75"/>
        <end position="260"/>
    </location>
</feature>
<keyword evidence="2" id="KW-1133">Transmembrane helix</keyword>
<keyword evidence="2" id="KW-0472">Membrane</keyword>
<keyword evidence="1" id="KW-0732">Signal</keyword>
<protein>
    <submittedName>
        <fullName evidence="4">Prolyl oligopeptidase family serine peptidase</fullName>
    </submittedName>
</protein>
<dbReference type="Proteomes" id="UP000712157">
    <property type="component" value="Unassembled WGS sequence"/>
</dbReference>
<dbReference type="RefSeq" id="WP_158346990.1">
    <property type="nucleotide sequence ID" value="NZ_JAHQCW010000024.1"/>
</dbReference>
<dbReference type="EMBL" id="JAHQCW010000024">
    <property type="protein sequence ID" value="MBU9737717.1"/>
    <property type="molecule type" value="Genomic_DNA"/>
</dbReference>
<dbReference type="PANTHER" id="PTHR43037">
    <property type="entry name" value="UNNAMED PRODUCT-RELATED"/>
    <property type="match status" value="1"/>
</dbReference>
<proteinExistence type="predicted"/>
<comment type="caution">
    <text evidence="4">The sequence shown here is derived from an EMBL/GenBank/DDBJ whole genome shotgun (WGS) entry which is preliminary data.</text>
</comment>
<evidence type="ECO:0000313" key="4">
    <source>
        <dbReference type="EMBL" id="MBU9737717.1"/>
    </source>
</evidence>
<evidence type="ECO:0000256" key="2">
    <source>
        <dbReference type="SAM" id="Phobius"/>
    </source>
</evidence>
<dbReference type="InterPro" id="IPR003140">
    <property type="entry name" value="PLipase/COase/thioEstase"/>
</dbReference>
<reference evidence="4" key="1">
    <citation type="submission" date="2021-06" db="EMBL/GenBank/DDBJ databases">
        <title>Description of novel taxa of the family Lachnospiraceae.</title>
        <authorList>
            <person name="Chaplin A.V."/>
            <person name="Sokolova S.R."/>
            <person name="Pikina A.P."/>
            <person name="Korzhanova M."/>
            <person name="Belova V."/>
            <person name="Korostin D."/>
            <person name="Efimov B.A."/>
        </authorList>
    </citation>
    <scope>NUCLEOTIDE SEQUENCE</scope>
    <source>
        <strain evidence="4">ASD5720</strain>
    </source>
</reference>
<accession>A0A949NBL5</accession>
<dbReference type="SUPFAM" id="SSF53474">
    <property type="entry name" value="alpha/beta-Hydrolases"/>
    <property type="match status" value="1"/>
</dbReference>
<dbReference type="Gene3D" id="3.40.50.1820">
    <property type="entry name" value="alpha/beta hydrolase"/>
    <property type="match status" value="1"/>
</dbReference>
<feature type="transmembrane region" description="Helical" evidence="2">
    <location>
        <begin position="7"/>
        <end position="31"/>
    </location>
</feature>
<dbReference type="Pfam" id="PF02230">
    <property type="entry name" value="Abhydrolase_2"/>
    <property type="match status" value="1"/>
</dbReference>
<keyword evidence="2" id="KW-0812">Transmembrane</keyword>
<dbReference type="InterPro" id="IPR029058">
    <property type="entry name" value="AB_hydrolase_fold"/>
</dbReference>
<dbReference type="GO" id="GO:0016787">
    <property type="term" value="F:hydrolase activity"/>
    <property type="evidence" value="ECO:0007669"/>
    <property type="project" value="InterPro"/>
</dbReference>
<organism evidence="4 5">
    <name type="scientific">Diplocloster agilis</name>
    <dbReference type="NCBI Taxonomy" id="2850323"/>
    <lineage>
        <taxon>Bacteria</taxon>
        <taxon>Bacillati</taxon>
        <taxon>Bacillota</taxon>
        <taxon>Clostridia</taxon>
        <taxon>Lachnospirales</taxon>
        <taxon>Lachnospiraceae</taxon>
        <taxon>Diplocloster</taxon>
    </lineage>
</organism>